<gene>
    <name evidence="1" type="ORF">KK083_21750</name>
</gene>
<reference evidence="1 2" key="1">
    <citation type="submission" date="2021-05" db="EMBL/GenBank/DDBJ databases">
        <title>A Polyphasic approach of four new species of the genus Ohtaekwangia: Ohtaekwangia histidinii sp. nov., Ohtaekwangia cretensis sp. nov., Ohtaekwangia indiensis sp. nov., Ohtaekwangia reichenbachii sp. nov. from diverse environment.</title>
        <authorList>
            <person name="Octaviana S."/>
        </authorList>
    </citation>
    <scope>NUCLEOTIDE SEQUENCE [LARGE SCALE GENOMIC DNA]</scope>
    <source>
        <strain evidence="1 2">PWU4</strain>
    </source>
</reference>
<keyword evidence="2" id="KW-1185">Reference proteome</keyword>
<accession>A0AAP2DQL7</accession>
<dbReference type="AlphaFoldDB" id="A0AAP2DQL7"/>
<name>A0AAP2DQL7_9BACT</name>
<evidence type="ECO:0000313" key="1">
    <source>
        <dbReference type="EMBL" id="MBT1699538.1"/>
    </source>
</evidence>
<organism evidence="1 2">
    <name type="scientific">Chryseosolibacter histidini</name>
    <dbReference type="NCBI Taxonomy" id="2782349"/>
    <lineage>
        <taxon>Bacteria</taxon>
        <taxon>Pseudomonadati</taxon>
        <taxon>Bacteroidota</taxon>
        <taxon>Cytophagia</taxon>
        <taxon>Cytophagales</taxon>
        <taxon>Chryseotaleaceae</taxon>
        <taxon>Chryseosolibacter</taxon>
    </lineage>
</organism>
<evidence type="ECO:0008006" key="3">
    <source>
        <dbReference type="Google" id="ProtNLM"/>
    </source>
</evidence>
<dbReference type="Proteomes" id="UP001319200">
    <property type="component" value="Unassembled WGS sequence"/>
</dbReference>
<proteinExistence type="predicted"/>
<dbReference type="RefSeq" id="WP_254167548.1">
    <property type="nucleotide sequence ID" value="NZ_JAHESF010000026.1"/>
</dbReference>
<sequence length="376" mass="42642">MIVISSMPAAGQPGEEQDSMHFKDSLDHAFDLSNFLIDAHGFLPLPFVITEPALGNFGGGLALVFLKRRPPISDTVSSKVRVKQVPPDITGGGGLYTLNNSWAAMAFRLGTWARARSKYRVLGGYADLNLSFYRDTDEGEEKEFRFKLRTTPFFSSFQKNFAASPWSAGISYLFLNTDAELQSEDLPEFLDGKEWSSRVSMPGIVVEMDNRDNIFTPNRGMYWRLSTGWSDNGFGSEYDYVNLNSFFHFYTPLWPALIAGFRYEMQEVFGDAPFYLLPYLNLRGVPVARYQGNIYSVVEVELRWDFVPRWSLVGFGGTGKVYDEWNTFSKSPWTSSGGGGFRYLVARKFKLRMGLDLAKGPEQWAYYVVLGSAWFR</sequence>
<dbReference type="EMBL" id="JAHESF010000026">
    <property type="protein sequence ID" value="MBT1699538.1"/>
    <property type="molecule type" value="Genomic_DNA"/>
</dbReference>
<evidence type="ECO:0000313" key="2">
    <source>
        <dbReference type="Proteomes" id="UP001319200"/>
    </source>
</evidence>
<protein>
    <recommendedName>
        <fullName evidence="3">Bacterial surface antigen (D15) domain-containing protein</fullName>
    </recommendedName>
</protein>
<comment type="caution">
    <text evidence="1">The sequence shown here is derived from an EMBL/GenBank/DDBJ whole genome shotgun (WGS) entry which is preliminary data.</text>
</comment>
<dbReference type="Gene3D" id="2.40.160.50">
    <property type="entry name" value="membrane protein fhac: a member of the omp85/tpsb transporter family"/>
    <property type="match status" value="1"/>
</dbReference>